<evidence type="ECO:0000256" key="5">
    <source>
        <dbReference type="ARBA" id="ARBA00022801"/>
    </source>
</evidence>
<dbReference type="Proteomes" id="UP001152622">
    <property type="component" value="Chromosome 20"/>
</dbReference>
<dbReference type="AlphaFoldDB" id="A0A9Q1EAT7"/>
<dbReference type="CDD" id="cd09274">
    <property type="entry name" value="RNase_HI_RT_Ty3"/>
    <property type="match status" value="1"/>
</dbReference>
<name>A0A9Q1EAT7_SYNKA</name>
<keyword evidence="2" id="KW-0548">Nucleotidyltransferase</keyword>
<keyword evidence="11" id="KW-1185">Reference proteome</keyword>
<dbReference type="OrthoDB" id="775972at2759"/>
<evidence type="ECO:0000256" key="4">
    <source>
        <dbReference type="ARBA" id="ARBA00022759"/>
    </source>
</evidence>
<feature type="domain" description="Reverse transcriptase RNase H-like" evidence="8">
    <location>
        <begin position="25"/>
        <end position="127"/>
    </location>
</feature>
<evidence type="ECO:0000256" key="7">
    <source>
        <dbReference type="ARBA" id="ARBA00039658"/>
    </source>
</evidence>
<evidence type="ECO:0000313" key="11">
    <source>
        <dbReference type="Proteomes" id="UP001152622"/>
    </source>
</evidence>
<evidence type="ECO:0000256" key="2">
    <source>
        <dbReference type="ARBA" id="ARBA00022695"/>
    </source>
</evidence>
<comment type="caution">
    <text evidence="10">The sequence shown here is derived from an EMBL/GenBank/DDBJ whole genome shotgun (WGS) entry which is preliminary data.</text>
</comment>
<sequence length="310" mass="35618">MTENGKSLKRHLPQKRYLPFFDPRRTKISTDASKDGLGAVLLQADGDNWKPVAYVSRSMAETERRYAQIQKESLGLVFGCEKFHGYVYGLPTFTAETDHKPLISIIRKNLNDMSPRIQRMMMKLQRYDLDLVYTPGKYIVLADALSRAPTPVTTTLVSSMSEDVDVHVNLIASSLPVSEMMHMQIAHETKKDVELQTVMANLQHGWTKGKYSKYYPIRSELSVVNGLLLRRNRIIIPVSMRQEMLSWIHEGHLGIDKCKRRAREAVYWPRINVDIEELISKCDTCLRHRSTKASIFTMTMERQLLSGSEE</sequence>
<dbReference type="Pfam" id="PF17917">
    <property type="entry name" value="RT_RNaseH"/>
    <property type="match status" value="1"/>
</dbReference>
<dbReference type="FunFam" id="1.10.340.70:FF:000003">
    <property type="entry name" value="Protein CBG25708"/>
    <property type="match status" value="1"/>
</dbReference>
<dbReference type="Gene3D" id="3.10.20.370">
    <property type="match status" value="1"/>
</dbReference>
<keyword evidence="4" id="KW-0255">Endonuclease</keyword>
<organism evidence="10 11">
    <name type="scientific">Synaphobranchus kaupii</name>
    <name type="common">Kaup's arrowtooth eel</name>
    <dbReference type="NCBI Taxonomy" id="118154"/>
    <lineage>
        <taxon>Eukaryota</taxon>
        <taxon>Metazoa</taxon>
        <taxon>Chordata</taxon>
        <taxon>Craniata</taxon>
        <taxon>Vertebrata</taxon>
        <taxon>Euteleostomi</taxon>
        <taxon>Actinopterygii</taxon>
        <taxon>Neopterygii</taxon>
        <taxon>Teleostei</taxon>
        <taxon>Anguilliformes</taxon>
        <taxon>Synaphobranchidae</taxon>
        <taxon>Synaphobranchus</taxon>
    </lineage>
</organism>
<dbReference type="Gene3D" id="1.10.340.70">
    <property type="match status" value="1"/>
</dbReference>
<dbReference type="GO" id="GO:0016787">
    <property type="term" value="F:hydrolase activity"/>
    <property type="evidence" value="ECO:0007669"/>
    <property type="project" value="UniProtKB-KW"/>
</dbReference>
<dbReference type="InterPro" id="IPR050951">
    <property type="entry name" value="Retrovirus_Pol_polyprotein"/>
</dbReference>
<proteinExistence type="predicted"/>
<dbReference type="InterPro" id="IPR043502">
    <property type="entry name" value="DNA/RNA_pol_sf"/>
</dbReference>
<dbReference type="PANTHER" id="PTHR37984:SF5">
    <property type="entry name" value="PROTEIN NYNRIN-LIKE"/>
    <property type="match status" value="1"/>
</dbReference>
<evidence type="ECO:0000256" key="6">
    <source>
        <dbReference type="ARBA" id="ARBA00022918"/>
    </source>
</evidence>
<keyword evidence="6" id="KW-0695">RNA-directed DNA polymerase</keyword>
<evidence type="ECO:0000256" key="3">
    <source>
        <dbReference type="ARBA" id="ARBA00022722"/>
    </source>
</evidence>
<dbReference type="GO" id="GO:0004519">
    <property type="term" value="F:endonuclease activity"/>
    <property type="evidence" value="ECO:0007669"/>
    <property type="project" value="UniProtKB-KW"/>
</dbReference>
<keyword evidence="1" id="KW-0808">Transferase</keyword>
<gene>
    <name evidence="10" type="ORF">SKAU_G00387540</name>
</gene>
<dbReference type="InterPro" id="IPR041588">
    <property type="entry name" value="Integrase_H2C2"/>
</dbReference>
<protein>
    <recommendedName>
        <fullName evidence="7">Gypsy retrotransposon integrase-like protein 1</fullName>
    </recommendedName>
</protein>
<dbReference type="Pfam" id="PF17921">
    <property type="entry name" value="Integrase_H2C2"/>
    <property type="match status" value="1"/>
</dbReference>
<evidence type="ECO:0000313" key="10">
    <source>
        <dbReference type="EMBL" id="KAJ8335412.1"/>
    </source>
</evidence>
<keyword evidence="3" id="KW-0540">Nuclease</keyword>
<evidence type="ECO:0000259" key="9">
    <source>
        <dbReference type="Pfam" id="PF17921"/>
    </source>
</evidence>
<feature type="domain" description="Integrase zinc-binding" evidence="9">
    <location>
        <begin position="236"/>
        <end position="290"/>
    </location>
</feature>
<evidence type="ECO:0000256" key="1">
    <source>
        <dbReference type="ARBA" id="ARBA00022679"/>
    </source>
</evidence>
<dbReference type="PANTHER" id="PTHR37984">
    <property type="entry name" value="PROTEIN CBG26694"/>
    <property type="match status" value="1"/>
</dbReference>
<dbReference type="FunFam" id="3.10.20.370:FF:000001">
    <property type="entry name" value="Retrovirus-related Pol polyprotein from transposon 17.6-like protein"/>
    <property type="match status" value="1"/>
</dbReference>
<evidence type="ECO:0000259" key="8">
    <source>
        <dbReference type="Pfam" id="PF17917"/>
    </source>
</evidence>
<dbReference type="InterPro" id="IPR041373">
    <property type="entry name" value="RT_RNaseH"/>
</dbReference>
<dbReference type="GO" id="GO:0003964">
    <property type="term" value="F:RNA-directed DNA polymerase activity"/>
    <property type="evidence" value="ECO:0007669"/>
    <property type="project" value="UniProtKB-KW"/>
</dbReference>
<dbReference type="EMBL" id="JAINUF010000020">
    <property type="protein sequence ID" value="KAJ8335412.1"/>
    <property type="molecule type" value="Genomic_DNA"/>
</dbReference>
<accession>A0A9Q1EAT7</accession>
<keyword evidence="5" id="KW-0378">Hydrolase</keyword>
<dbReference type="SUPFAM" id="SSF56672">
    <property type="entry name" value="DNA/RNA polymerases"/>
    <property type="match status" value="1"/>
</dbReference>
<reference evidence="10" key="1">
    <citation type="journal article" date="2023" name="Science">
        <title>Genome structures resolve the early diversification of teleost fishes.</title>
        <authorList>
            <person name="Parey E."/>
            <person name="Louis A."/>
            <person name="Montfort J."/>
            <person name="Bouchez O."/>
            <person name="Roques C."/>
            <person name="Iampietro C."/>
            <person name="Lluch J."/>
            <person name="Castinel A."/>
            <person name="Donnadieu C."/>
            <person name="Desvignes T."/>
            <person name="Floi Bucao C."/>
            <person name="Jouanno E."/>
            <person name="Wen M."/>
            <person name="Mejri S."/>
            <person name="Dirks R."/>
            <person name="Jansen H."/>
            <person name="Henkel C."/>
            <person name="Chen W.J."/>
            <person name="Zahm M."/>
            <person name="Cabau C."/>
            <person name="Klopp C."/>
            <person name="Thompson A.W."/>
            <person name="Robinson-Rechavi M."/>
            <person name="Braasch I."/>
            <person name="Lecointre G."/>
            <person name="Bobe J."/>
            <person name="Postlethwait J.H."/>
            <person name="Berthelot C."/>
            <person name="Roest Crollius H."/>
            <person name="Guiguen Y."/>
        </authorList>
    </citation>
    <scope>NUCLEOTIDE SEQUENCE</scope>
    <source>
        <strain evidence="10">WJC10195</strain>
    </source>
</reference>